<accession>A0A7W8Z6Z4</accession>
<dbReference type="InterPro" id="IPR003779">
    <property type="entry name" value="CMD-like"/>
</dbReference>
<organism evidence="2 3">
    <name type="scientific">Sphaerisporangium krabiense</name>
    <dbReference type="NCBI Taxonomy" id="763782"/>
    <lineage>
        <taxon>Bacteria</taxon>
        <taxon>Bacillati</taxon>
        <taxon>Actinomycetota</taxon>
        <taxon>Actinomycetes</taxon>
        <taxon>Streptosporangiales</taxon>
        <taxon>Streptosporangiaceae</taxon>
        <taxon>Sphaerisporangium</taxon>
    </lineage>
</organism>
<comment type="caution">
    <text evidence="2">The sequence shown here is derived from an EMBL/GenBank/DDBJ whole genome shotgun (WGS) entry which is preliminary data.</text>
</comment>
<dbReference type="PANTHER" id="PTHR35446">
    <property type="entry name" value="SI:CH211-175M2.5"/>
    <property type="match status" value="1"/>
</dbReference>
<evidence type="ECO:0000259" key="1">
    <source>
        <dbReference type="Pfam" id="PF02627"/>
    </source>
</evidence>
<dbReference type="GO" id="GO:0051920">
    <property type="term" value="F:peroxiredoxin activity"/>
    <property type="evidence" value="ECO:0007669"/>
    <property type="project" value="InterPro"/>
</dbReference>
<name>A0A7W8Z6Z4_9ACTN</name>
<feature type="domain" description="Carboxymuconolactone decarboxylase-like" evidence="1">
    <location>
        <begin position="42"/>
        <end position="78"/>
    </location>
</feature>
<dbReference type="EMBL" id="JACHBR010000001">
    <property type="protein sequence ID" value="MBB5628228.1"/>
    <property type="molecule type" value="Genomic_DNA"/>
</dbReference>
<dbReference type="InterPro" id="IPR029032">
    <property type="entry name" value="AhpD-like"/>
</dbReference>
<dbReference type="Gene3D" id="1.20.1290.10">
    <property type="entry name" value="AhpD-like"/>
    <property type="match status" value="1"/>
</dbReference>
<proteinExistence type="predicted"/>
<sequence length="192" mass="20134">MAYIELGNESPGVGGLMEYRPETGRTLSRLAETLLRDEETISHPDNTLTRGERELIATYVSSLNACKFCSTSHAAFAAAQLPGGAQTVADTCGDLGSAPVSDKLKALLRIAGAVQQGGKAVTAEDVAAARATGATDLEIHDTVLIAAAFCMYNRYVDGLGTWAPDDPAGYEQAAQRIVAEGYMSRYAETAGA</sequence>
<keyword evidence="3" id="KW-1185">Reference proteome</keyword>
<protein>
    <submittedName>
        <fullName evidence="2">Putative peroxidase-related enzyme</fullName>
    </submittedName>
</protein>
<gene>
    <name evidence="2" type="ORF">BJ981_003927</name>
</gene>
<dbReference type="SUPFAM" id="SSF69118">
    <property type="entry name" value="AhpD-like"/>
    <property type="match status" value="1"/>
</dbReference>
<keyword evidence="2" id="KW-0560">Oxidoreductase</keyword>
<evidence type="ECO:0000313" key="3">
    <source>
        <dbReference type="Proteomes" id="UP000588112"/>
    </source>
</evidence>
<dbReference type="AlphaFoldDB" id="A0A7W8Z6Z4"/>
<keyword evidence="2" id="KW-0575">Peroxidase</keyword>
<dbReference type="PANTHER" id="PTHR35446:SF2">
    <property type="entry name" value="CARBOXYMUCONOLACTONE DECARBOXYLASE-LIKE DOMAIN-CONTAINING PROTEIN"/>
    <property type="match status" value="1"/>
</dbReference>
<evidence type="ECO:0000313" key="2">
    <source>
        <dbReference type="EMBL" id="MBB5628228.1"/>
    </source>
</evidence>
<reference evidence="2 3" key="1">
    <citation type="submission" date="2020-08" db="EMBL/GenBank/DDBJ databases">
        <title>Sequencing the genomes of 1000 actinobacteria strains.</title>
        <authorList>
            <person name="Klenk H.-P."/>
        </authorList>
    </citation>
    <scope>NUCLEOTIDE SEQUENCE [LARGE SCALE GENOMIC DNA]</scope>
    <source>
        <strain evidence="2 3">DSM 45790</strain>
    </source>
</reference>
<dbReference type="Pfam" id="PF02627">
    <property type="entry name" value="CMD"/>
    <property type="match status" value="1"/>
</dbReference>
<dbReference type="Proteomes" id="UP000588112">
    <property type="component" value="Unassembled WGS sequence"/>
</dbReference>
<dbReference type="RefSeq" id="WP_184612779.1">
    <property type="nucleotide sequence ID" value="NZ_BOOS01000064.1"/>
</dbReference>